<feature type="region of interest" description="Disordered" evidence="1">
    <location>
        <begin position="1"/>
        <end position="81"/>
    </location>
</feature>
<gene>
    <name evidence="2" type="ORF">EVAR_61580_1</name>
</gene>
<evidence type="ECO:0000313" key="3">
    <source>
        <dbReference type="Proteomes" id="UP000299102"/>
    </source>
</evidence>
<proteinExistence type="predicted"/>
<dbReference type="AlphaFoldDB" id="A0A4C1YV78"/>
<feature type="compositionally biased region" description="Gly residues" evidence="1">
    <location>
        <begin position="1"/>
        <end position="11"/>
    </location>
</feature>
<reference evidence="2 3" key="1">
    <citation type="journal article" date="2019" name="Commun. Biol.">
        <title>The bagworm genome reveals a unique fibroin gene that provides high tensile strength.</title>
        <authorList>
            <person name="Kono N."/>
            <person name="Nakamura H."/>
            <person name="Ohtoshi R."/>
            <person name="Tomita M."/>
            <person name="Numata K."/>
            <person name="Arakawa K."/>
        </authorList>
    </citation>
    <scope>NUCLEOTIDE SEQUENCE [LARGE SCALE GENOMIC DNA]</scope>
</reference>
<organism evidence="2 3">
    <name type="scientific">Eumeta variegata</name>
    <name type="common">Bagworm moth</name>
    <name type="synonym">Eumeta japonica</name>
    <dbReference type="NCBI Taxonomy" id="151549"/>
    <lineage>
        <taxon>Eukaryota</taxon>
        <taxon>Metazoa</taxon>
        <taxon>Ecdysozoa</taxon>
        <taxon>Arthropoda</taxon>
        <taxon>Hexapoda</taxon>
        <taxon>Insecta</taxon>
        <taxon>Pterygota</taxon>
        <taxon>Neoptera</taxon>
        <taxon>Endopterygota</taxon>
        <taxon>Lepidoptera</taxon>
        <taxon>Glossata</taxon>
        <taxon>Ditrysia</taxon>
        <taxon>Tineoidea</taxon>
        <taxon>Psychidae</taxon>
        <taxon>Oiketicinae</taxon>
        <taxon>Eumeta</taxon>
    </lineage>
</organism>
<keyword evidence="3" id="KW-1185">Reference proteome</keyword>
<evidence type="ECO:0000256" key="1">
    <source>
        <dbReference type="SAM" id="MobiDB-lite"/>
    </source>
</evidence>
<dbReference type="Proteomes" id="UP000299102">
    <property type="component" value="Unassembled WGS sequence"/>
</dbReference>
<dbReference type="EMBL" id="BGZK01001374">
    <property type="protein sequence ID" value="GBP78569.1"/>
    <property type="molecule type" value="Genomic_DNA"/>
</dbReference>
<protein>
    <submittedName>
        <fullName evidence="2">Uncharacterized protein</fullName>
    </submittedName>
</protein>
<feature type="compositionally biased region" description="Basic and acidic residues" evidence="1">
    <location>
        <begin position="68"/>
        <end position="81"/>
    </location>
</feature>
<accession>A0A4C1YV78</accession>
<evidence type="ECO:0000313" key="2">
    <source>
        <dbReference type="EMBL" id="GBP78569.1"/>
    </source>
</evidence>
<comment type="caution">
    <text evidence="2">The sequence shown here is derived from an EMBL/GenBank/DDBJ whole genome shotgun (WGS) entry which is preliminary data.</text>
</comment>
<feature type="compositionally biased region" description="Basic residues" evidence="1">
    <location>
        <begin position="45"/>
        <end position="55"/>
    </location>
</feature>
<sequence length="292" mass="32734">MRTASAGGGRRTTGDGRLARAAGGGRDFRRSGARHSRTGGERTTHPHLRRRHRYATNRLAGASGTNDEVGRTEGRKLAKDDSNIKRERLASSFKSPLALSRRRRRAVTSLVARRLRSGDESYRRYMLPRVALAGPRGPLAVLYSLIIRCPYSFLYYMHISLNVFRKKVQALFRGEFMQKMREDVVLCARAVSAVRAGRLWRQMESVLGDKRVLQTPQRNIRLSVVQQSSEVLTDRDVVLMCCLNPKVNGNLDCGCFNLSLAAAETSREIYPSALSAGRDLIALFPRNVKSTR</sequence>
<name>A0A4C1YV78_EUMVA</name>